<gene>
    <name evidence="2" type="ORF">WHR41_04455</name>
</gene>
<sequence>MLHRPVHSTTLIAKRSELSSSIIPRSQTRTMASNPARYKLVFFSPLPNLADIKTAVFATGAGTYPNYSECCFTTPGVGQFRPGDSANPTIGAKGQLEEVGEARCEMVCNGREITEKAVAALKKAHPYEEPAYEVYKLEDF</sequence>
<dbReference type="PANTHER" id="PTHR41774">
    <property type="match status" value="1"/>
</dbReference>
<organism evidence="2 3">
    <name type="scientific">Cladosporium halotolerans</name>
    <dbReference type="NCBI Taxonomy" id="1052096"/>
    <lineage>
        <taxon>Eukaryota</taxon>
        <taxon>Fungi</taxon>
        <taxon>Dikarya</taxon>
        <taxon>Ascomycota</taxon>
        <taxon>Pezizomycotina</taxon>
        <taxon>Dothideomycetes</taxon>
        <taxon>Dothideomycetidae</taxon>
        <taxon>Cladosporiales</taxon>
        <taxon>Cladosporiaceae</taxon>
        <taxon>Cladosporium</taxon>
    </lineage>
</organism>
<dbReference type="AlphaFoldDB" id="A0AB34KQE8"/>
<dbReference type="PANTHER" id="PTHR41774:SF1">
    <property type="entry name" value="NGG1P INTERACTING FACTOR NIF3"/>
    <property type="match status" value="1"/>
</dbReference>
<keyword evidence="3" id="KW-1185">Reference proteome</keyword>
<dbReference type="InterPro" id="IPR015867">
    <property type="entry name" value="N-reg_PII/ATP_PRibTrfase_C"/>
</dbReference>
<dbReference type="Gene3D" id="3.30.70.120">
    <property type="match status" value="1"/>
</dbReference>
<evidence type="ECO:0000313" key="2">
    <source>
        <dbReference type="EMBL" id="KAL1587274.1"/>
    </source>
</evidence>
<evidence type="ECO:0000313" key="3">
    <source>
        <dbReference type="Proteomes" id="UP000803884"/>
    </source>
</evidence>
<comment type="caution">
    <text evidence="2">The sequence shown here is derived from an EMBL/GenBank/DDBJ whole genome shotgun (WGS) entry which is preliminary data.</text>
</comment>
<dbReference type="GeneID" id="96005899"/>
<dbReference type="InterPro" id="IPR036069">
    <property type="entry name" value="DUF34/NIF3_sf"/>
</dbReference>
<dbReference type="EMBL" id="JAAQHG020000011">
    <property type="protein sequence ID" value="KAL1587274.1"/>
    <property type="molecule type" value="Genomic_DNA"/>
</dbReference>
<evidence type="ECO:0000256" key="1">
    <source>
        <dbReference type="ARBA" id="ARBA00020998"/>
    </source>
</evidence>
<protein>
    <recommendedName>
        <fullName evidence="1">ATP phosphoribosyltransferase</fullName>
    </recommendedName>
</protein>
<dbReference type="RefSeq" id="XP_069230379.1">
    <property type="nucleotide sequence ID" value="XM_069373061.1"/>
</dbReference>
<name>A0AB34KQE8_9PEZI</name>
<reference evidence="2 3" key="1">
    <citation type="journal article" date="2020" name="Microbiol. Resour. Announc.">
        <title>Draft Genome Sequence of a Cladosporium Species Isolated from the Mesophotic Ascidian Didemnum maculosum.</title>
        <authorList>
            <person name="Gioti A."/>
            <person name="Siaperas R."/>
            <person name="Nikolaivits E."/>
            <person name="Le Goff G."/>
            <person name="Ouazzani J."/>
            <person name="Kotoulas G."/>
            <person name="Topakas E."/>
        </authorList>
    </citation>
    <scope>NUCLEOTIDE SEQUENCE [LARGE SCALE GENOMIC DNA]</scope>
    <source>
        <strain evidence="2 3">TM138-S3</strain>
    </source>
</reference>
<proteinExistence type="predicted"/>
<accession>A0AB34KQE8</accession>
<dbReference type="Proteomes" id="UP000803884">
    <property type="component" value="Unassembled WGS sequence"/>
</dbReference>
<dbReference type="SUPFAM" id="SSF102705">
    <property type="entry name" value="NIF3 (NGG1p interacting factor 3)-like"/>
    <property type="match status" value="1"/>
</dbReference>